<gene>
    <name evidence="1" type="ORF">AKJ52_02875</name>
</gene>
<dbReference type="AlphaFoldDB" id="A0A133VHI1"/>
<keyword evidence="2" id="KW-1185">Reference proteome</keyword>
<proteinExistence type="predicted"/>
<protein>
    <submittedName>
        <fullName evidence="1">Uncharacterized protein</fullName>
    </submittedName>
</protein>
<comment type="caution">
    <text evidence="1">The sequence shown here is derived from an EMBL/GenBank/DDBJ whole genome shotgun (WGS) entry which is preliminary data.</text>
</comment>
<dbReference type="Proteomes" id="UP000070404">
    <property type="component" value="Unassembled WGS sequence"/>
</dbReference>
<reference evidence="1 2" key="1">
    <citation type="journal article" date="2016" name="Sci. Rep.">
        <title>Metabolic traits of an uncultured archaeal lineage -MSBL1- from brine pools of the Red Sea.</title>
        <authorList>
            <person name="Mwirichia R."/>
            <person name="Alam I."/>
            <person name="Rashid M."/>
            <person name="Vinu M."/>
            <person name="Ba-Alawi W."/>
            <person name="Anthony Kamau A."/>
            <person name="Kamanda Ngugi D."/>
            <person name="Goker M."/>
            <person name="Klenk H.P."/>
            <person name="Bajic V."/>
            <person name="Stingl U."/>
        </authorList>
    </citation>
    <scope>NUCLEOTIDE SEQUENCE [LARGE SCALE GENOMIC DNA]</scope>
    <source>
        <strain evidence="1">SCGC-AAA382C18</strain>
    </source>
</reference>
<evidence type="ECO:0000313" key="1">
    <source>
        <dbReference type="EMBL" id="KXB05892.1"/>
    </source>
</evidence>
<organism evidence="1 2">
    <name type="scientific">candidate division MSBL1 archaeon SCGC-AAA382C18</name>
    <dbReference type="NCBI Taxonomy" id="1698281"/>
    <lineage>
        <taxon>Archaea</taxon>
        <taxon>Methanobacteriati</taxon>
        <taxon>Methanobacteriota</taxon>
        <taxon>candidate division MSBL1</taxon>
    </lineage>
</organism>
<dbReference type="EMBL" id="LHYF01000063">
    <property type="protein sequence ID" value="KXB05892.1"/>
    <property type="molecule type" value="Genomic_DNA"/>
</dbReference>
<evidence type="ECO:0000313" key="2">
    <source>
        <dbReference type="Proteomes" id="UP000070404"/>
    </source>
</evidence>
<accession>A0A133VHI1</accession>
<sequence>MKRVSKTPQEELVGPVASEMLNFLQDGTIDPDFVGEHLEFKGIDRIQDWESILRIHFVLSDKVVEFLEKLPERVRRIKTESEKQEIRRKGEIRGRVNWKKTIIEQKSTSDESLFVSQNPSKNYDVSENLVLKKILSIIHTVIERDLEKPLEKDYNWLKKLGKDKETVNYLKNIYRKNVHINRIQDPSQYNVSDRDISIAENSRKELYKEAASLLIKYRELMEEKYDEKELEELLRETLIIPGDTPTLFELYSIFKLICKMKKDFKLIKIAGEKDGIAVFEKGEKEIIIYHDSTGKMSFHEKAKELEDAAPDNKQLERYRKSVVKHAEIIEKLLNKTDESFYGGRPDILVEYRRDGELKELDIGEVKYSENKSVFSDGLKELIQYIYFSRENEEYSLENAKVKGILVVDKKEFLDEDKLDELDSDKEIDFVSDLEILDTEMLKKYEYD</sequence>
<name>A0A133VHI1_9EURY</name>